<proteinExistence type="predicted"/>
<evidence type="ECO:0000313" key="1">
    <source>
        <dbReference type="EMBL" id="UUI71508.1"/>
    </source>
</evidence>
<sequence length="54" mass="6058">MACRADVLITCNAAEFTWDENTSRYEVMHPDDFLVFVDDSSPELVANVVSQMCA</sequence>
<accession>A0ABY5KP56</accession>
<organism evidence="1 2">
    <name type="scientific">Cellulomonas xiejunii</name>
    <dbReference type="NCBI Taxonomy" id="2968083"/>
    <lineage>
        <taxon>Bacteria</taxon>
        <taxon>Bacillati</taxon>
        <taxon>Actinomycetota</taxon>
        <taxon>Actinomycetes</taxon>
        <taxon>Micrococcales</taxon>
        <taxon>Cellulomonadaceae</taxon>
        <taxon>Cellulomonas</taxon>
    </lineage>
</organism>
<evidence type="ECO:0000313" key="2">
    <source>
        <dbReference type="Proteomes" id="UP001316384"/>
    </source>
</evidence>
<name>A0ABY5KP56_9CELL</name>
<dbReference type="EMBL" id="CP101987">
    <property type="protein sequence ID" value="UUI71508.1"/>
    <property type="molecule type" value="Genomic_DNA"/>
</dbReference>
<protein>
    <submittedName>
        <fullName evidence="1">Uncharacterized protein</fullName>
    </submittedName>
</protein>
<reference evidence="1 2" key="1">
    <citation type="submission" date="2022-07" db="EMBL/GenBank/DDBJ databases">
        <title>Novel species in genus cellulomonas.</title>
        <authorList>
            <person name="Ye L."/>
        </authorList>
    </citation>
    <scope>NUCLEOTIDE SEQUENCE [LARGE SCALE GENOMIC DNA]</scope>
    <source>
        <strain evidence="2">zg-B89</strain>
    </source>
</reference>
<gene>
    <name evidence="1" type="ORF">NP048_17210</name>
</gene>
<dbReference type="Proteomes" id="UP001316384">
    <property type="component" value="Chromosome"/>
</dbReference>
<dbReference type="RefSeq" id="WP_227575208.1">
    <property type="nucleotide sequence ID" value="NZ_CP101987.1"/>
</dbReference>
<keyword evidence="2" id="KW-1185">Reference proteome</keyword>